<sequence>MRRIVFEADKQECLIPDMKMIGWSQFTSANWLGAHSHADTYELCYIKRGSTHWWVGDELFNIEPGEIFITWPDELHGGENSIMHPCELYWVQFSLKPEGGRLGLSPSAAKKLNQALQALPYRKCRAPETMIDHYERILSAHKHPDFFAKAIVQSSLHILIHEALQAFERSKDTSSKRVYSTRIQRAIHWFRKNIEENITIEEAAEHAGLKPSQFRNLFRKETGFSPIEYLTRIRIEKAKQLLIDTELSVTDVAFQLGFNTSQYFATSFRRVTGQTPRAFRKVRQEQSMKKLST</sequence>
<dbReference type="SUPFAM" id="SSF46689">
    <property type="entry name" value="Homeodomain-like"/>
    <property type="match status" value="2"/>
</dbReference>
<evidence type="ECO:0000313" key="5">
    <source>
        <dbReference type="EMBL" id="WOO39294.1"/>
    </source>
</evidence>
<dbReference type="SUPFAM" id="SSF51215">
    <property type="entry name" value="Regulatory protein AraC"/>
    <property type="match status" value="1"/>
</dbReference>
<dbReference type="Gene3D" id="2.60.120.10">
    <property type="entry name" value="Jelly Rolls"/>
    <property type="match status" value="1"/>
</dbReference>
<feature type="domain" description="HTH araC/xylS-type" evidence="4">
    <location>
        <begin position="184"/>
        <end position="282"/>
    </location>
</feature>
<keyword evidence="2" id="KW-0238">DNA-binding</keyword>
<evidence type="ECO:0000259" key="4">
    <source>
        <dbReference type="PROSITE" id="PS01124"/>
    </source>
</evidence>
<dbReference type="GO" id="GO:0043565">
    <property type="term" value="F:sequence-specific DNA binding"/>
    <property type="evidence" value="ECO:0007669"/>
    <property type="project" value="InterPro"/>
</dbReference>
<organism evidence="5 6">
    <name type="scientific">Rubellicoccus peritrichatus</name>
    <dbReference type="NCBI Taxonomy" id="3080537"/>
    <lineage>
        <taxon>Bacteria</taxon>
        <taxon>Pseudomonadati</taxon>
        <taxon>Verrucomicrobiota</taxon>
        <taxon>Opitutia</taxon>
        <taxon>Puniceicoccales</taxon>
        <taxon>Cerasicoccaceae</taxon>
        <taxon>Rubellicoccus</taxon>
    </lineage>
</organism>
<evidence type="ECO:0000256" key="1">
    <source>
        <dbReference type="ARBA" id="ARBA00023015"/>
    </source>
</evidence>
<evidence type="ECO:0000256" key="3">
    <source>
        <dbReference type="ARBA" id="ARBA00023163"/>
    </source>
</evidence>
<name>A0AAQ3L7J5_9BACT</name>
<dbReference type="InterPro" id="IPR018062">
    <property type="entry name" value="HTH_AraC-typ_CS"/>
</dbReference>
<dbReference type="InterPro" id="IPR014710">
    <property type="entry name" value="RmlC-like_jellyroll"/>
</dbReference>
<evidence type="ECO:0000256" key="2">
    <source>
        <dbReference type="ARBA" id="ARBA00023125"/>
    </source>
</evidence>
<dbReference type="AlphaFoldDB" id="A0AAQ3L7J5"/>
<dbReference type="KEGG" id="puo:RZN69_11780"/>
<keyword evidence="6" id="KW-1185">Reference proteome</keyword>
<reference evidence="5 6" key="1">
    <citation type="submission" date="2023-10" db="EMBL/GenBank/DDBJ databases">
        <title>Rubellicoccus peritrichatus gen. nov., sp. nov., isolated from an algae of coral reef tank.</title>
        <authorList>
            <person name="Luo J."/>
        </authorList>
    </citation>
    <scope>NUCLEOTIDE SEQUENCE [LARGE SCALE GENOMIC DNA]</scope>
    <source>
        <strain evidence="5 6">CR14</strain>
    </source>
</reference>
<dbReference type="Pfam" id="PF12833">
    <property type="entry name" value="HTH_18"/>
    <property type="match status" value="1"/>
</dbReference>
<dbReference type="RefSeq" id="WP_317831134.1">
    <property type="nucleotide sequence ID" value="NZ_CP136920.1"/>
</dbReference>
<dbReference type="PANTHER" id="PTHR43280:SF28">
    <property type="entry name" value="HTH-TYPE TRANSCRIPTIONAL ACTIVATOR RHAS"/>
    <property type="match status" value="1"/>
</dbReference>
<dbReference type="EMBL" id="CP136920">
    <property type="protein sequence ID" value="WOO39294.1"/>
    <property type="molecule type" value="Genomic_DNA"/>
</dbReference>
<keyword evidence="1" id="KW-0805">Transcription regulation</keyword>
<accession>A0AAQ3L7J5</accession>
<dbReference type="SMART" id="SM00342">
    <property type="entry name" value="HTH_ARAC"/>
    <property type="match status" value="1"/>
</dbReference>
<evidence type="ECO:0000313" key="6">
    <source>
        <dbReference type="Proteomes" id="UP001304300"/>
    </source>
</evidence>
<dbReference type="InterPro" id="IPR009057">
    <property type="entry name" value="Homeodomain-like_sf"/>
</dbReference>
<dbReference type="InterPro" id="IPR003313">
    <property type="entry name" value="AraC-bd"/>
</dbReference>
<dbReference type="PROSITE" id="PS01124">
    <property type="entry name" value="HTH_ARAC_FAMILY_2"/>
    <property type="match status" value="1"/>
</dbReference>
<dbReference type="Pfam" id="PF02311">
    <property type="entry name" value="AraC_binding"/>
    <property type="match status" value="1"/>
</dbReference>
<dbReference type="PRINTS" id="PR00032">
    <property type="entry name" value="HTHARAC"/>
</dbReference>
<dbReference type="InterPro" id="IPR018060">
    <property type="entry name" value="HTH_AraC"/>
</dbReference>
<dbReference type="GO" id="GO:0003700">
    <property type="term" value="F:DNA-binding transcription factor activity"/>
    <property type="evidence" value="ECO:0007669"/>
    <property type="project" value="InterPro"/>
</dbReference>
<proteinExistence type="predicted"/>
<gene>
    <name evidence="5" type="ORF">RZN69_11780</name>
</gene>
<dbReference type="Proteomes" id="UP001304300">
    <property type="component" value="Chromosome"/>
</dbReference>
<protein>
    <submittedName>
        <fullName evidence="5">AraC family transcriptional regulator</fullName>
    </submittedName>
</protein>
<dbReference type="PANTHER" id="PTHR43280">
    <property type="entry name" value="ARAC-FAMILY TRANSCRIPTIONAL REGULATOR"/>
    <property type="match status" value="1"/>
</dbReference>
<dbReference type="InterPro" id="IPR020449">
    <property type="entry name" value="Tscrpt_reg_AraC-type_HTH"/>
</dbReference>
<dbReference type="PROSITE" id="PS00041">
    <property type="entry name" value="HTH_ARAC_FAMILY_1"/>
    <property type="match status" value="1"/>
</dbReference>
<dbReference type="Gene3D" id="1.10.10.60">
    <property type="entry name" value="Homeodomain-like"/>
    <property type="match status" value="2"/>
</dbReference>
<dbReference type="CDD" id="cd02208">
    <property type="entry name" value="cupin_RmlC-like"/>
    <property type="match status" value="1"/>
</dbReference>
<dbReference type="InterPro" id="IPR037923">
    <property type="entry name" value="HTH-like"/>
</dbReference>
<keyword evidence="3" id="KW-0804">Transcription</keyword>